<dbReference type="EMBL" id="LT554731">
    <property type="protein sequence ID" value="SAM07310.1"/>
    <property type="molecule type" value="Genomic_DNA"/>
</dbReference>
<organism evidence="1">
    <name type="scientific">Absidia glauca</name>
    <name type="common">Pin mould</name>
    <dbReference type="NCBI Taxonomy" id="4829"/>
    <lineage>
        <taxon>Eukaryota</taxon>
        <taxon>Fungi</taxon>
        <taxon>Fungi incertae sedis</taxon>
        <taxon>Mucoromycota</taxon>
        <taxon>Mucoromycotina</taxon>
        <taxon>Mucoromycetes</taxon>
        <taxon>Mucorales</taxon>
        <taxon>Cunninghamellaceae</taxon>
        <taxon>Absidia</taxon>
    </lineage>
</organism>
<sequence>MDTCYALASWQIWNPPSLHNMDVWRNSMCGKGVMNQEPYFLVQLQLWSHPTPAADGKDSSSVVSPFEIIPPA</sequence>
<dbReference type="AlphaFoldDB" id="A0A168RS10"/>
<reference evidence="1" key="1">
    <citation type="submission" date="2016-04" db="EMBL/GenBank/DDBJ databases">
        <authorList>
            <person name="Evans L.H."/>
            <person name="Alamgir A."/>
            <person name="Owens N."/>
            <person name="Weber N.D."/>
            <person name="Virtaneva K."/>
            <person name="Barbian K."/>
            <person name="Babar A."/>
            <person name="Rosenke K."/>
        </authorList>
    </citation>
    <scope>NUCLEOTIDE SEQUENCE [LARGE SCALE GENOMIC DNA]</scope>
    <source>
        <strain evidence="1">CBS 101.48</strain>
    </source>
</reference>
<evidence type="ECO:0000313" key="1">
    <source>
        <dbReference type="EMBL" id="SAM07310.1"/>
    </source>
</evidence>
<name>A0A168RS10_ABSGL</name>
<protein>
    <submittedName>
        <fullName evidence="1">Uncharacterized protein</fullName>
    </submittedName>
</protein>
<accession>A0A168RS10</accession>
<proteinExistence type="predicted"/>
<dbReference type="Proteomes" id="UP000078561">
    <property type="component" value="Unassembled WGS sequence"/>
</dbReference>
<dbReference type="InParanoid" id="A0A168RS10"/>
<evidence type="ECO:0000313" key="2">
    <source>
        <dbReference type="Proteomes" id="UP000078561"/>
    </source>
</evidence>
<keyword evidence="2" id="KW-1185">Reference proteome</keyword>
<gene>
    <name evidence="1" type="primary">ABSGL_12949.1 scaffold 13518</name>
</gene>